<proteinExistence type="predicted"/>
<name>A0A1A9X547_9MUSC</name>
<keyword evidence="2" id="KW-1185">Reference proteome</keyword>
<evidence type="ECO:0000313" key="1">
    <source>
        <dbReference type="EnsemblMetazoa" id="GBRI044597-PA"/>
    </source>
</evidence>
<dbReference type="AlphaFoldDB" id="A0A1A9X547"/>
<protein>
    <submittedName>
        <fullName evidence="1">Uncharacterized protein</fullName>
    </submittedName>
</protein>
<accession>A0A1A9X547</accession>
<dbReference type="Proteomes" id="UP000091820">
    <property type="component" value="Unassembled WGS sequence"/>
</dbReference>
<sequence length="522" mass="62080">MHCCGPLSLEYFHFTLIPLRKVLVDLQQLCGTVVETESKQANKVYSEFQLKSQFPITGGIMHFYHSYYLQTLVVLIVYCRSALTLQIPKDVEILEGYEFDDSPEYYGSDVSYYEARSMSTGFNNKVIRNKRSSLEYDRAKGLTSKSEYKDNKKINDNHIHKVESERVEFYEPRNLKNENLTNTKEEEKVESLPKAEKQIMDPDYDYYSQRHIAGWHKLERVDNAEDDVVPEATTGYASHGRQARVNFITQPRKENESPKELPEPVVTKVTAPAARHHYDQKYAGFTPTYNYEMYPSRSYDPYLRRYDRFDEQYSRYDPYNYESHFLYRRHYDPYDSYSPRMPQYPEPYYNYPDRRYDIPEPREYQPIYNNEIYDKSAAYTPLTYPDSYAAPSAYSKDYPRNYRRIVYYAHLPEIVRTPYDYAGPNSRYDYDRDRYTGLLSTTKPRSTIYKLEKPGGITITTGSNTDTSPYDYMKRDKKERVTPKPMKSNQNGRHFKKKGFFEQIIHVFIKSSLKSYLYEIYR</sequence>
<dbReference type="STRING" id="37001.A0A1A9X547"/>
<reference evidence="1" key="2">
    <citation type="submission" date="2020-05" db="UniProtKB">
        <authorList>
            <consortium name="EnsemblMetazoa"/>
        </authorList>
    </citation>
    <scope>IDENTIFICATION</scope>
    <source>
        <strain evidence="1">IAEA</strain>
    </source>
</reference>
<evidence type="ECO:0000313" key="2">
    <source>
        <dbReference type="Proteomes" id="UP000091820"/>
    </source>
</evidence>
<reference evidence="2" key="1">
    <citation type="submission" date="2014-03" db="EMBL/GenBank/DDBJ databases">
        <authorList>
            <person name="Aksoy S."/>
            <person name="Warren W."/>
            <person name="Wilson R.K."/>
        </authorList>
    </citation>
    <scope>NUCLEOTIDE SEQUENCE [LARGE SCALE GENOMIC DNA]</scope>
    <source>
        <strain evidence="2">IAEA</strain>
    </source>
</reference>
<organism evidence="1 2">
    <name type="scientific">Glossina brevipalpis</name>
    <dbReference type="NCBI Taxonomy" id="37001"/>
    <lineage>
        <taxon>Eukaryota</taxon>
        <taxon>Metazoa</taxon>
        <taxon>Ecdysozoa</taxon>
        <taxon>Arthropoda</taxon>
        <taxon>Hexapoda</taxon>
        <taxon>Insecta</taxon>
        <taxon>Pterygota</taxon>
        <taxon>Neoptera</taxon>
        <taxon>Endopterygota</taxon>
        <taxon>Diptera</taxon>
        <taxon>Brachycera</taxon>
        <taxon>Muscomorpha</taxon>
        <taxon>Hippoboscoidea</taxon>
        <taxon>Glossinidae</taxon>
        <taxon>Glossina</taxon>
    </lineage>
</organism>
<dbReference type="EnsemblMetazoa" id="GBRI044597-RA">
    <property type="protein sequence ID" value="GBRI044597-PA"/>
    <property type="gene ID" value="GBRI044597"/>
</dbReference>
<dbReference type="VEuPathDB" id="VectorBase:GBRI044597"/>